<dbReference type="Pfam" id="PF00005">
    <property type="entry name" value="ABC_tran"/>
    <property type="match status" value="1"/>
</dbReference>
<dbReference type="InterPro" id="IPR003593">
    <property type="entry name" value="AAA+_ATPase"/>
</dbReference>
<evidence type="ECO:0000256" key="7">
    <source>
        <dbReference type="ARBA" id="ARBA00023136"/>
    </source>
</evidence>
<evidence type="ECO:0000256" key="3">
    <source>
        <dbReference type="ARBA" id="ARBA00022448"/>
    </source>
</evidence>
<dbReference type="GO" id="GO:0005886">
    <property type="term" value="C:plasma membrane"/>
    <property type="evidence" value="ECO:0007669"/>
    <property type="project" value="UniProtKB-SubCell"/>
</dbReference>
<dbReference type="RefSeq" id="WP_153526569.1">
    <property type="nucleotide sequence ID" value="NZ_JBEPDZ010000031.1"/>
</dbReference>
<evidence type="ECO:0000256" key="2">
    <source>
        <dbReference type="ARBA" id="ARBA00005417"/>
    </source>
</evidence>
<dbReference type="CDD" id="cd03257">
    <property type="entry name" value="ABC_NikE_OppD_transporters"/>
    <property type="match status" value="1"/>
</dbReference>
<accession>A0A646KSZ1</accession>
<keyword evidence="4" id="KW-1003">Cell membrane</keyword>
<dbReference type="InterPro" id="IPR017871">
    <property type="entry name" value="ABC_transporter-like_CS"/>
</dbReference>
<evidence type="ECO:0000256" key="5">
    <source>
        <dbReference type="ARBA" id="ARBA00022741"/>
    </source>
</evidence>
<evidence type="ECO:0000256" key="4">
    <source>
        <dbReference type="ARBA" id="ARBA00022475"/>
    </source>
</evidence>
<organism evidence="9 10">
    <name type="scientific">Streptomyces jumonjinensis</name>
    <dbReference type="NCBI Taxonomy" id="1945"/>
    <lineage>
        <taxon>Bacteria</taxon>
        <taxon>Bacillati</taxon>
        <taxon>Actinomycetota</taxon>
        <taxon>Actinomycetes</taxon>
        <taxon>Kitasatosporales</taxon>
        <taxon>Streptomycetaceae</taxon>
        <taxon>Streptomyces</taxon>
    </lineage>
</organism>
<dbReference type="GO" id="GO:0015833">
    <property type="term" value="P:peptide transport"/>
    <property type="evidence" value="ECO:0007669"/>
    <property type="project" value="InterPro"/>
</dbReference>
<dbReference type="OrthoDB" id="5357528at2"/>
<keyword evidence="6 9" id="KW-0067">ATP-binding</keyword>
<dbReference type="Pfam" id="PF08352">
    <property type="entry name" value="oligo_HPY"/>
    <property type="match status" value="1"/>
</dbReference>
<protein>
    <submittedName>
        <fullName evidence="9">ABC transporter ATP-binding protein</fullName>
    </submittedName>
</protein>
<dbReference type="PANTHER" id="PTHR43297">
    <property type="entry name" value="OLIGOPEPTIDE TRANSPORT ATP-BINDING PROTEIN APPD"/>
    <property type="match status" value="1"/>
</dbReference>
<dbReference type="SUPFAM" id="SSF52540">
    <property type="entry name" value="P-loop containing nucleoside triphosphate hydrolases"/>
    <property type="match status" value="1"/>
</dbReference>
<name>A0A646KSZ1_STRJU</name>
<dbReference type="FunFam" id="3.40.50.300:FF:000016">
    <property type="entry name" value="Oligopeptide ABC transporter ATP-binding component"/>
    <property type="match status" value="1"/>
</dbReference>
<proteinExistence type="inferred from homology"/>
<evidence type="ECO:0000256" key="6">
    <source>
        <dbReference type="ARBA" id="ARBA00022840"/>
    </source>
</evidence>
<dbReference type="InterPro" id="IPR013563">
    <property type="entry name" value="Oligopep_ABC_C"/>
</dbReference>
<dbReference type="InterPro" id="IPR050388">
    <property type="entry name" value="ABC_Ni/Peptide_Import"/>
</dbReference>
<dbReference type="InterPro" id="IPR027417">
    <property type="entry name" value="P-loop_NTPase"/>
</dbReference>
<keyword evidence="7" id="KW-0472">Membrane</keyword>
<evidence type="ECO:0000259" key="8">
    <source>
        <dbReference type="PROSITE" id="PS50893"/>
    </source>
</evidence>
<dbReference type="GO" id="GO:0016887">
    <property type="term" value="F:ATP hydrolysis activity"/>
    <property type="evidence" value="ECO:0007669"/>
    <property type="project" value="InterPro"/>
</dbReference>
<dbReference type="PANTHER" id="PTHR43297:SF2">
    <property type="entry name" value="DIPEPTIDE TRANSPORT ATP-BINDING PROTEIN DPPD"/>
    <property type="match status" value="1"/>
</dbReference>
<dbReference type="PROSITE" id="PS50893">
    <property type="entry name" value="ABC_TRANSPORTER_2"/>
    <property type="match status" value="1"/>
</dbReference>
<dbReference type="Gene3D" id="3.40.50.300">
    <property type="entry name" value="P-loop containing nucleotide triphosphate hydrolases"/>
    <property type="match status" value="1"/>
</dbReference>
<sequence>MPSTAGDGARTTGAERSPAARLRGVHIGFGGRGDELPVVRGVDLDLVPGRVTALVGESGSGKSLTALALMGLLPAGARVGAGSVEIDGRDTAGFTDAQWRRLRGTKVAMVFQDPMAALNPSFTVGWQIAETLRRRRGTGRRAAREQTVELMRTVGIPDAEHKYREYPHEFSGGMRQRAVIAMALTLDPAVLLADEPTTALDVTVQAQILRLLAARQADTGMAMLLVSHDLGVVARVAQDVAVMYAGRIVETGALDDVYTSPAHPYTRGLLDAVPDPARPGRLVPIDGQPPAPGHRPAGCAFAPRCPYATETCRTDDPPLVPLAASRPGPATGQHSVACHHSDRVLARATGTEVPS</sequence>
<evidence type="ECO:0000313" key="10">
    <source>
        <dbReference type="Proteomes" id="UP000419138"/>
    </source>
</evidence>
<comment type="caution">
    <text evidence="9">The sequence shown here is derived from an EMBL/GenBank/DDBJ whole genome shotgun (WGS) entry which is preliminary data.</text>
</comment>
<comment type="similarity">
    <text evidence="2">Belongs to the ABC transporter superfamily.</text>
</comment>
<dbReference type="PROSITE" id="PS00211">
    <property type="entry name" value="ABC_TRANSPORTER_1"/>
    <property type="match status" value="1"/>
</dbReference>
<reference evidence="9 10" key="1">
    <citation type="submission" date="2019-05" db="EMBL/GenBank/DDBJ databases">
        <title>Comparative genomics and metabolomics analyses of clavulanic acid producing Streptomyces species provides insight into specialized metabolism and evolution of beta-lactam biosynthetic gene clusters.</title>
        <authorList>
            <person name="Moore M.A."/>
            <person name="Cruz-Morales P."/>
            <person name="Barona Gomez F."/>
            <person name="Kapil T."/>
        </authorList>
    </citation>
    <scope>NUCLEOTIDE SEQUENCE [LARGE SCALE GENOMIC DNA]</scope>
    <source>
        <strain evidence="9 10">NRRL 5741</strain>
    </source>
</reference>
<evidence type="ECO:0000256" key="1">
    <source>
        <dbReference type="ARBA" id="ARBA00004202"/>
    </source>
</evidence>
<dbReference type="InterPro" id="IPR003439">
    <property type="entry name" value="ABC_transporter-like_ATP-bd"/>
</dbReference>
<evidence type="ECO:0000313" key="9">
    <source>
        <dbReference type="EMBL" id="MQT05218.1"/>
    </source>
</evidence>
<dbReference type="Proteomes" id="UP000419138">
    <property type="component" value="Unassembled WGS sequence"/>
</dbReference>
<keyword evidence="3" id="KW-0813">Transport</keyword>
<keyword evidence="5" id="KW-0547">Nucleotide-binding</keyword>
<dbReference type="AlphaFoldDB" id="A0A646KSZ1"/>
<gene>
    <name evidence="9" type="ORF">FF041_35440</name>
</gene>
<keyword evidence="10" id="KW-1185">Reference proteome</keyword>
<feature type="domain" description="ABC transporter" evidence="8">
    <location>
        <begin position="22"/>
        <end position="270"/>
    </location>
</feature>
<dbReference type="NCBIfam" id="TIGR01727">
    <property type="entry name" value="oligo_HPY"/>
    <property type="match status" value="1"/>
</dbReference>
<dbReference type="EMBL" id="VCLA01000199">
    <property type="protein sequence ID" value="MQT05218.1"/>
    <property type="molecule type" value="Genomic_DNA"/>
</dbReference>
<dbReference type="SMART" id="SM00382">
    <property type="entry name" value="AAA"/>
    <property type="match status" value="1"/>
</dbReference>
<comment type="subcellular location">
    <subcellularLocation>
        <location evidence="1">Cell membrane</location>
        <topology evidence="1">Peripheral membrane protein</topology>
    </subcellularLocation>
</comment>
<dbReference type="GO" id="GO:0005524">
    <property type="term" value="F:ATP binding"/>
    <property type="evidence" value="ECO:0007669"/>
    <property type="project" value="UniProtKB-KW"/>
</dbReference>